<name>A0A5S4X476_9BRAD</name>
<evidence type="ECO:0000313" key="2">
    <source>
        <dbReference type="Proteomes" id="UP000324853"/>
    </source>
</evidence>
<sequence>MTDASPPSTDRSPVPATPADAAAKLTALKADPAWTAALLQGQPAQTAEFHSLHAHAATGDSTDMAIAGKLQPGVIQNAEHLQNIGAAEMLRGLGMPDDVIKDTLNGTASTPKAFYDKIVSWKQNAMTDAEWTKKLMSGDRKARSQLAIANIIITTGPKENS</sequence>
<comment type="caution">
    <text evidence="1">The sequence shown here is derived from an EMBL/GenBank/DDBJ whole genome shotgun (WGS) entry which is preliminary data.</text>
</comment>
<dbReference type="Proteomes" id="UP000324853">
    <property type="component" value="Unassembled WGS sequence"/>
</dbReference>
<evidence type="ECO:0000313" key="1">
    <source>
        <dbReference type="EMBL" id="TYL87795.1"/>
    </source>
</evidence>
<reference evidence="1 2" key="1">
    <citation type="submission" date="2019-08" db="EMBL/GenBank/DDBJ databases">
        <title>Bradyrhizobium hipponensis sp. nov., a rhizobium isolated from a Lupinus angustifolius root nodule in Tunisia.</title>
        <authorList>
            <person name="Off K."/>
            <person name="Rejili M."/>
            <person name="Mars M."/>
            <person name="Brachmann A."/>
            <person name="Marin M."/>
        </authorList>
    </citation>
    <scope>NUCLEOTIDE SEQUENCE [LARGE SCALE GENOMIC DNA]</scope>
    <source>
        <strain evidence="1 2">CTAW11</strain>
    </source>
</reference>
<protein>
    <submittedName>
        <fullName evidence="1">Uncharacterized protein</fullName>
    </submittedName>
</protein>
<dbReference type="RefSeq" id="WP_148749316.1">
    <property type="nucleotide sequence ID" value="NZ_VSSR01000006.1"/>
</dbReference>
<dbReference type="OrthoDB" id="9884085at2"/>
<dbReference type="AlphaFoldDB" id="A0A5S4X476"/>
<accession>A0A5S4X476</accession>
<gene>
    <name evidence="1" type="ORF">FXB38_03175</name>
</gene>
<proteinExistence type="predicted"/>
<keyword evidence="2" id="KW-1185">Reference proteome</keyword>
<dbReference type="EMBL" id="VSSR01000006">
    <property type="protein sequence ID" value="TYL87795.1"/>
    <property type="molecule type" value="Genomic_DNA"/>
</dbReference>
<organism evidence="1 2">
    <name type="scientific">Bradyrhizobium cytisi</name>
    <dbReference type="NCBI Taxonomy" id="515489"/>
    <lineage>
        <taxon>Bacteria</taxon>
        <taxon>Pseudomonadati</taxon>
        <taxon>Pseudomonadota</taxon>
        <taxon>Alphaproteobacteria</taxon>
        <taxon>Hyphomicrobiales</taxon>
        <taxon>Nitrobacteraceae</taxon>
        <taxon>Bradyrhizobium</taxon>
    </lineage>
</organism>